<gene>
    <name evidence="2" type="ORF">RFI_30203</name>
</gene>
<comment type="caution">
    <text evidence="2">The sequence shown here is derived from an EMBL/GenBank/DDBJ whole genome shotgun (WGS) entry which is preliminary data.</text>
</comment>
<evidence type="ECO:0000256" key="1">
    <source>
        <dbReference type="SAM" id="Phobius"/>
    </source>
</evidence>
<dbReference type="EMBL" id="ASPP01026397">
    <property type="protein sequence ID" value="ETO07189.1"/>
    <property type="molecule type" value="Genomic_DNA"/>
</dbReference>
<keyword evidence="1" id="KW-1133">Transmembrane helix</keyword>
<dbReference type="AlphaFoldDB" id="X6LZX4"/>
<sequence>DSRSPSVQKKINVYVQLLTINKEKYRGLKPHRVAKKAKEFVSFFYFIFYFFVKYETIFQIVNLFIGSRIKKKIWKKINGKRGKINWKKEKINGGMWENKRGKKGNKSGKIICEKILFKKVEKILFKKIEKILFKKVEKNNEWKKC</sequence>
<accession>X6LZX4</accession>
<keyword evidence="1" id="KW-0812">Transmembrane</keyword>
<reference evidence="2 3" key="1">
    <citation type="journal article" date="2013" name="Curr. Biol.">
        <title>The Genome of the Foraminiferan Reticulomyxa filosa.</title>
        <authorList>
            <person name="Glockner G."/>
            <person name="Hulsmann N."/>
            <person name="Schleicher M."/>
            <person name="Noegel A.A."/>
            <person name="Eichinger L."/>
            <person name="Gallinger C."/>
            <person name="Pawlowski J."/>
            <person name="Sierra R."/>
            <person name="Euteneuer U."/>
            <person name="Pillet L."/>
            <person name="Moustafa A."/>
            <person name="Platzer M."/>
            <person name="Groth M."/>
            <person name="Szafranski K."/>
            <person name="Schliwa M."/>
        </authorList>
    </citation>
    <scope>NUCLEOTIDE SEQUENCE [LARGE SCALE GENOMIC DNA]</scope>
</reference>
<feature type="transmembrane region" description="Helical" evidence="1">
    <location>
        <begin position="43"/>
        <end position="65"/>
    </location>
</feature>
<proteinExistence type="predicted"/>
<protein>
    <submittedName>
        <fullName evidence="2">Uncharacterized protein</fullName>
    </submittedName>
</protein>
<organism evidence="2 3">
    <name type="scientific">Reticulomyxa filosa</name>
    <dbReference type="NCBI Taxonomy" id="46433"/>
    <lineage>
        <taxon>Eukaryota</taxon>
        <taxon>Sar</taxon>
        <taxon>Rhizaria</taxon>
        <taxon>Retaria</taxon>
        <taxon>Foraminifera</taxon>
        <taxon>Monothalamids</taxon>
        <taxon>Reticulomyxidae</taxon>
        <taxon>Reticulomyxa</taxon>
    </lineage>
</organism>
<keyword evidence="1" id="KW-0472">Membrane</keyword>
<keyword evidence="3" id="KW-1185">Reference proteome</keyword>
<name>X6LZX4_RETFI</name>
<evidence type="ECO:0000313" key="2">
    <source>
        <dbReference type="EMBL" id="ETO07189.1"/>
    </source>
</evidence>
<feature type="non-terminal residue" evidence="2">
    <location>
        <position position="1"/>
    </location>
</feature>
<evidence type="ECO:0000313" key="3">
    <source>
        <dbReference type="Proteomes" id="UP000023152"/>
    </source>
</evidence>
<dbReference type="Proteomes" id="UP000023152">
    <property type="component" value="Unassembled WGS sequence"/>
</dbReference>